<keyword evidence="3" id="KW-1003">Cell membrane</keyword>
<dbReference type="OrthoDB" id="3180815at2"/>
<sequence>MKTWQYAWIVFLGGGCLGVLSTVVKLGYSAGFSAAEVTGSQFLFGAALIWMVVLFTKKKKTEPIQALKISLSGIPMGMTGIFYYKSLQTLDVSLAIIFLFQFIWIGTLFEWMLYKKKPTRNKVVSITVLLVGSILAVGTITNGMAVITWQGAIWGMLAAFTFSTFLFFSGTVGKHTPPILKSALISIGSLFIAFLLFPPVFLFHGPAFAGIAPYGLLLGLFGVALPPLLFSIGMPHVGTGYGTILAASELPVAIILSALILKESVTIIQWFGVILILGGIIIGNLTFARHKISKKTETMIS</sequence>
<comment type="similarity">
    <text evidence="2">Belongs to the EamA transporter family.</text>
</comment>
<feature type="transmembrane region" description="Helical" evidence="7">
    <location>
        <begin position="34"/>
        <end position="55"/>
    </location>
</feature>
<dbReference type="PANTHER" id="PTHR42920">
    <property type="entry name" value="OS03G0707200 PROTEIN-RELATED"/>
    <property type="match status" value="1"/>
</dbReference>
<dbReference type="AlphaFoldDB" id="A0A1I3YPP5"/>
<protein>
    <submittedName>
        <fullName evidence="9">Threonine/homoserine efflux transporter RhtA</fullName>
    </submittedName>
</protein>
<dbReference type="InterPro" id="IPR051258">
    <property type="entry name" value="Diverse_Substrate_Transporter"/>
</dbReference>
<comment type="subcellular location">
    <subcellularLocation>
        <location evidence="1">Cell membrane</location>
        <topology evidence="1">Multi-pass membrane protein</topology>
    </subcellularLocation>
</comment>
<dbReference type="EMBL" id="FOSB01000011">
    <property type="protein sequence ID" value="SFK33329.1"/>
    <property type="molecule type" value="Genomic_DNA"/>
</dbReference>
<evidence type="ECO:0000256" key="5">
    <source>
        <dbReference type="ARBA" id="ARBA00022989"/>
    </source>
</evidence>
<keyword evidence="4 7" id="KW-0812">Transmembrane</keyword>
<reference evidence="10" key="1">
    <citation type="submission" date="2016-10" db="EMBL/GenBank/DDBJ databases">
        <authorList>
            <person name="Varghese N."/>
            <person name="Submissions S."/>
        </authorList>
    </citation>
    <scope>NUCLEOTIDE SEQUENCE [LARGE SCALE GENOMIC DNA]</scope>
    <source>
        <strain evidence="10">CGMCC 1.3704</strain>
    </source>
</reference>
<accession>A0A1I3YPP5</accession>
<keyword evidence="5 7" id="KW-1133">Transmembrane helix</keyword>
<dbReference type="SUPFAM" id="SSF103481">
    <property type="entry name" value="Multidrug resistance efflux transporter EmrE"/>
    <property type="match status" value="2"/>
</dbReference>
<feature type="transmembrane region" description="Helical" evidence="7">
    <location>
        <begin position="126"/>
        <end position="147"/>
    </location>
</feature>
<evidence type="ECO:0000256" key="7">
    <source>
        <dbReference type="SAM" id="Phobius"/>
    </source>
</evidence>
<feature type="transmembrane region" description="Helical" evidence="7">
    <location>
        <begin position="153"/>
        <end position="172"/>
    </location>
</feature>
<feature type="transmembrane region" description="Helical" evidence="7">
    <location>
        <begin position="184"/>
        <end position="205"/>
    </location>
</feature>
<dbReference type="Proteomes" id="UP000183557">
    <property type="component" value="Unassembled WGS sequence"/>
</dbReference>
<evidence type="ECO:0000256" key="1">
    <source>
        <dbReference type="ARBA" id="ARBA00004651"/>
    </source>
</evidence>
<organism evidence="9 10">
    <name type="scientific">Halobacillus dabanensis</name>
    <dbReference type="NCBI Taxonomy" id="240302"/>
    <lineage>
        <taxon>Bacteria</taxon>
        <taxon>Bacillati</taxon>
        <taxon>Bacillota</taxon>
        <taxon>Bacilli</taxon>
        <taxon>Bacillales</taxon>
        <taxon>Bacillaceae</taxon>
        <taxon>Halobacillus</taxon>
    </lineage>
</organism>
<feature type="transmembrane region" description="Helical" evidence="7">
    <location>
        <begin position="7"/>
        <end position="28"/>
    </location>
</feature>
<feature type="transmembrane region" description="Helical" evidence="7">
    <location>
        <begin position="242"/>
        <end position="261"/>
    </location>
</feature>
<dbReference type="Pfam" id="PF00892">
    <property type="entry name" value="EamA"/>
    <property type="match status" value="2"/>
</dbReference>
<evidence type="ECO:0000313" key="9">
    <source>
        <dbReference type="EMBL" id="SFK33329.1"/>
    </source>
</evidence>
<feature type="transmembrane region" description="Helical" evidence="7">
    <location>
        <begin position="211"/>
        <end position="230"/>
    </location>
</feature>
<feature type="transmembrane region" description="Helical" evidence="7">
    <location>
        <begin position="267"/>
        <end position="287"/>
    </location>
</feature>
<feature type="domain" description="EamA" evidence="8">
    <location>
        <begin position="8"/>
        <end position="137"/>
    </location>
</feature>
<feature type="transmembrane region" description="Helical" evidence="7">
    <location>
        <begin position="67"/>
        <end position="86"/>
    </location>
</feature>
<keyword evidence="10" id="KW-1185">Reference proteome</keyword>
<dbReference type="InterPro" id="IPR000620">
    <property type="entry name" value="EamA_dom"/>
</dbReference>
<proteinExistence type="inferred from homology"/>
<name>A0A1I3YPP5_HALDA</name>
<evidence type="ECO:0000256" key="3">
    <source>
        <dbReference type="ARBA" id="ARBA00022475"/>
    </source>
</evidence>
<gene>
    <name evidence="9" type="ORF">SAMN04487936_11196</name>
</gene>
<dbReference type="GO" id="GO:0005886">
    <property type="term" value="C:plasma membrane"/>
    <property type="evidence" value="ECO:0007669"/>
    <property type="project" value="UniProtKB-SubCell"/>
</dbReference>
<dbReference type="InterPro" id="IPR037185">
    <property type="entry name" value="EmrE-like"/>
</dbReference>
<feature type="transmembrane region" description="Helical" evidence="7">
    <location>
        <begin position="92"/>
        <end position="114"/>
    </location>
</feature>
<dbReference type="RefSeq" id="WP_075037739.1">
    <property type="nucleotide sequence ID" value="NZ_FOSB01000011.1"/>
</dbReference>
<keyword evidence="6 7" id="KW-0472">Membrane</keyword>
<evidence type="ECO:0000256" key="2">
    <source>
        <dbReference type="ARBA" id="ARBA00007362"/>
    </source>
</evidence>
<evidence type="ECO:0000256" key="6">
    <source>
        <dbReference type="ARBA" id="ARBA00023136"/>
    </source>
</evidence>
<dbReference type="PANTHER" id="PTHR42920:SF5">
    <property type="entry name" value="EAMA DOMAIN-CONTAINING PROTEIN"/>
    <property type="match status" value="1"/>
</dbReference>
<evidence type="ECO:0000256" key="4">
    <source>
        <dbReference type="ARBA" id="ARBA00022692"/>
    </source>
</evidence>
<feature type="domain" description="EamA" evidence="8">
    <location>
        <begin position="150"/>
        <end position="282"/>
    </location>
</feature>
<dbReference type="PROSITE" id="PS51257">
    <property type="entry name" value="PROKAR_LIPOPROTEIN"/>
    <property type="match status" value="1"/>
</dbReference>
<evidence type="ECO:0000313" key="10">
    <source>
        <dbReference type="Proteomes" id="UP000183557"/>
    </source>
</evidence>
<evidence type="ECO:0000259" key="8">
    <source>
        <dbReference type="Pfam" id="PF00892"/>
    </source>
</evidence>